<gene>
    <name evidence="2" type="ORF">A3D91_02680</name>
</gene>
<protein>
    <recommendedName>
        <fullName evidence="1">HD domain-containing protein</fullName>
    </recommendedName>
</protein>
<reference evidence="2 3" key="1">
    <citation type="journal article" date="2016" name="Nat. Commun.">
        <title>Thousands of microbial genomes shed light on interconnected biogeochemical processes in an aquifer system.</title>
        <authorList>
            <person name="Anantharaman K."/>
            <person name="Brown C.T."/>
            <person name="Hug L.A."/>
            <person name="Sharon I."/>
            <person name="Castelle C.J."/>
            <person name="Probst A.J."/>
            <person name="Thomas B.C."/>
            <person name="Singh A."/>
            <person name="Wilkins M.J."/>
            <person name="Karaoz U."/>
            <person name="Brodie E.L."/>
            <person name="Williams K.H."/>
            <person name="Hubbard S.S."/>
            <person name="Banfield J.F."/>
        </authorList>
    </citation>
    <scope>NUCLEOTIDE SEQUENCE [LARGE SCALE GENOMIC DNA]</scope>
</reference>
<evidence type="ECO:0000313" key="3">
    <source>
        <dbReference type="Proteomes" id="UP000178127"/>
    </source>
</evidence>
<dbReference type="Proteomes" id="UP000178127">
    <property type="component" value="Unassembled WGS sequence"/>
</dbReference>
<dbReference type="InterPro" id="IPR006674">
    <property type="entry name" value="HD_domain"/>
</dbReference>
<evidence type="ECO:0000313" key="2">
    <source>
        <dbReference type="EMBL" id="OGC53294.1"/>
    </source>
</evidence>
<dbReference type="SUPFAM" id="SSF109604">
    <property type="entry name" value="HD-domain/PDEase-like"/>
    <property type="match status" value="1"/>
</dbReference>
<feature type="domain" description="HD" evidence="1">
    <location>
        <begin position="37"/>
        <end position="160"/>
    </location>
</feature>
<dbReference type="AlphaFoldDB" id="A0A1F4V852"/>
<dbReference type="STRING" id="1802620.A3D91_02680"/>
<accession>A0A1F4V852</accession>
<evidence type="ECO:0000259" key="1">
    <source>
        <dbReference type="Pfam" id="PF13023"/>
    </source>
</evidence>
<name>A0A1F4V852_UNCKA</name>
<dbReference type="EMBL" id="MEVD01000015">
    <property type="protein sequence ID" value="OGC53294.1"/>
    <property type="molecule type" value="Genomic_DNA"/>
</dbReference>
<sequence>MSRTSKNSSKINAKLKGNLMPEYYCTGRLVTELVTLNEEKRKVKYLSPFAPPPSVSEHVTGLMLIGSALGYLIAENKKPINRTFLLSCLLWHDAPEARYGDIGRDQRRYVSINEQKALADAFGSVTWGTEVIDIIEQFEAGTTDIAVKAAKDADALYVIYTIKDLLQKGFVINDPDMRIQKTLKRLSTEEAFNLGVEMSQRDPREIKNLIRKYNRLQYKNDLLHSESVSTVALISWALLELRKLERKNGIDRGKVIETILFNKLNSGKIGRVVNDANKIYKILATRRAKLQGKNVSLNFSGIFKSLKTVEGKKLAQILTEIDLYEWWNILMGYGVIDNKGRFISKLR</sequence>
<dbReference type="Pfam" id="PF13023">
    <property type="entry name" value="HD_3"/>
    <property type="match status" value="1"/>
</dbReference>
<comment type="caution">
    <text evidence="2">The sequence shown here is derived from an EMBL/GenBank/DDBJ whole genome shotgun (WGS) entry which is preliminary data.</text>
</comment>
<organism evidence="2 3">
    <name type="scientific">candidate division WWE3 bacterium RIFCSPHIGHO2_02_FULL_38_14</name>
    <dbReference type="NCBI Taxonomy" id="1802620"/>
    <lineage>
        <taxon>Bacteria</taxon>
        <taxon>Katanobacteria</taxon>
    </lineage>
</organism>
<dbReference type="Gene3D" id="1.10.3210.10">
    <property type="entry name" value="Hypothetical protein af1432"/>
    <property type="match status" value="1"/>
</dbReference>
<proteinExistence type="predicted"/>